<dbReference type="Proteomes" id="UP001222325">
    <property type="component" value="Unassembled WGS sequence"/>
</dbReference>
<evidence type="ECO:0000313" key="4">
    <source>
        <dbReference type="Proteomes" id="UP001222325"/>
    </source>
</evidence>
<keyword evidence="2" id="KW-0732">Signal</keyword>
<evidence type="ECO:0000256" key="1">
    <source>
        <dbReference type="SAM" id="MobiDB-lite"/>
    </source>
</evidence>
<reference evidence="3" key="1">
    <citation type="submission" date="2023-03" db="EMBL/GenBank/DDBJ databases">
        <title>Massive genome expansion in bonnet fungi (Mycena s.s.) driven by repeated elements and novel gene families across ecological guilds.</title>
        <authorList>
            <consortium name="Lawrence Berkeley National Laboratory"/>
            <person name="Harder C.B."/>
            <person name="Miyauchi S."/>
            <person name="Viragh M."/>
            <person name="Kuo A."/>
            <person name="Thoen E."/>
            <person name="Andreopoulos B."/>
            <person name="Lu D."/>
            <person name="Skrede I."/>
            <person name="Drula E."/>
            <person name="Henrissat B."/>
            <person name="Morin E."/>
            <person name="Kohler A."/>
            <person name="Barry K."/>
            <person name="LaButti K."/>
            <person name="Morin E."/>
            <person name="Salamov A."/>
            <person name="Lipzen A."/>
            <person name="Mereny Z."/>
            <person name="Hegedus B."/>
            <person name="Baldrian P."/>
            <person name="Stursova M."/>
            <person name="Weitz H."/>
            <person name="Taylor A."/>
            <person name="Grigoriev I.V."/>
            <person name="Nagy L.G."/>
            <person name="Martin F."/>
            <person name="Kauserud H."/>
        </authorList>
    </citation>
    <scope>NUCLEOTIDE SEQUENCE</scope>
    <source>
        <strain evidence="3">CBHHK173m</strain>
    </source>
</reference>
<feature type="chain" id="PRO_5041989629" evidence="2">
    <location>
        <begin position="22"/>
        <end position="250"/>
    </location>
</feature>
<name>A0AAD6UBD0_9AGAR</name>
<accession>A0AAD6UBD0</accession>
<proteinExistence type="predicted"/>
<keyword evidence="4" id="KW-1185">Reference proteome</keyword>
<gene>
    <name evidence="3" type="ORF">B0H15DRAFT_945820</name>
</gene>
<comment type="caution">
    <text evidence="3">The sequence shown here is derived from an EMBL/GenBank/DDBJ whole genome shotgun (WGS) entry which is preliminary data.</text>
</comment>
<evidence type="ECO:0000256" key="2">
    <source>
        <dbReference type="SAM" id="SignalP"/>
    </source>
</evidence>
<dbReference type="AlphaFoldDB" id="A0AAD6UBD0"/>
<dbReference type="EMBL" id="JARJCN010000010">
    <property type="protein sequence ID" value="KAJ7097149.1"/>
    <property type="molecule type" value="Genomic_DNA"/>
</dbReference>
<sequence length="250" mass="26611">MASERQEELLALLFLAAAALPSPWPQNLESFRAPKPTPLSGPHAALVHASSDDVLGQLFWRSGVFKAVSDTSQLCPPLLVKALINFAKARAPRPTACATGASGVIVLASICQHQFGFRSMTTRTGVLARTALTGALYTWAVGLSSRARASLPPPPEMRNPRAALPPYVPTSCSLADADRPSVSIRARGADHSTKATIARSESHLAALALDHRPTSTHVDSRTAASAPPIHSSAKPMCDGHRHRLTERQDQ</sequence>
<evidence type="ECO:0000313" key="3">
    <source>
        <dbReference type="EMBL" id="KAJ7097149.1"/>
    </source>
</evidence>
<protein>
    <submittedName>
        <fullName evidence="3">Uncharacterized protein</fullName>
    </submittedName>
</protein>
<organism evidence="3 4">
    <name type="scientific">Mycena belliarum</name>
    <dbReference type="NCBI Taxonomy" id="1033014"/>
    <lineage>
        <taxon>Eukaryota</taxon>
        <taxon>Fungi</taxon>
        <taxon>Dikarya</taxon>
        <taxon>Basidiomycota</taxon>
        <taxon>Agaricomycotina</taxon>
        <taxon>Agaricomycetes</taxon>
        <taxon>Agaricomycetidae</taxon>
        <taxon>Agaricales</taxon>
        <taxon>Marasmiineae</taxon>
        <taxon>Mycenaceae</taxon>
        <taxon>Mycena</taxon>
    </lineage>
</organism>
<feature type="signal peptide" evidence="2">
    <location>
        <begin position="1"/>
        <end position="21"/>
    </location>
</feature>
<feature type="region of interest" description="Disordered" evidence="1">
    <location>
        <begin position="212"/>
        <end position="250"/>
    </location>
</feature>